<dbReference type="Proteomes" id="UP001190700">
    <property type="component" value="Unassembled WGS sequence"/>
</dbReference>
<gene>
    <name evidence="1" type="ORF">CYMTET_10371</name>
</gene>
<protein>
    <submittedName>
        <fullName evidence="1">Uncharacterized protein</fullName>
    </submittedName>
</protein>
<evidence type="ECO:0000313" key="1">
    <source>
        <dbReference type="EMBL" id="KAK3281862.1"/>
    </source>
</evidence>
<organism evidence="1 2">
    <name type="scientific">Cymbomonas tetramitiformis</name>
    <dbReference type="NCBI Taxonomy" id="36881"/>
    <lineage>
        <taxon>Eukaryota</taxon>
        <taxon>Viridiplantae</taxon>
        <taxon>Chlorophyta</taxon>
        <taxon>Pyramimonadophyceae</taxon>
        <taxon>Pyramimonadales</taxon>
        <taxon>Pyramimonadaceae</taxon>
        <taxon>Cymbomonas</taxon>
    </lineage>
</organism>
<accession>A0AAE0GPM1</accession>
<reference evidence="1 2" key="1">
    <citation type="journal article" date="2015" name="Genome Biol. Evol.">
        <title>Comparative Genomics of a Bacterivorous Green Alga Reveals Evolutionary Causalities and Consequences of Phago-Mixotrophic Mode of Nutrition.</title>
        <authorList>
            <person name="Burns J.A."/>
            <person name="Paasch A."/>
            <person name="Narechania A."/>
            <person name="Kim E."/>
        </authorList>
    </citation>
    <scope>NUCLEOTIDE SEQUENCE [LARGE SCALE GENOMIC DNA]</scope>
    <source>
        <strain evidence="1 2">PLY_AMNH</strain>
    </source>
</reference>
<name>A0AAE0GPM1_9CHLO</name>
<sequence length="153" mass="17276">MTREIKLNFRTCEVSNVAVEYLDSEHVDNFALVLSTQLHVCNANYLTAHVNGLIKVYYYQNTAGQASIDETAVRPRSCKTVPFTLNISAPSNEYKQLMADQYKVFPKQIIFFLGGFVNSWTRVSPHKSTALDTYFVVNSTDGGIAQHCEVSRR</sequence>
<comment type="caution">
    <text evidence="1">The sequence shown here is derived from an EMBL/GenBank/DDBJ whole genome shotgun (WGS) entry which is preliminary data.</text>
</comment>
<dbReference type="AlphaFoldDB" id="A0AAE0GPM1"/>
<evidence type="ECO:0000313" key="2">
    <source>
        <dbReference type="Proteomes" id="UP001190700"/>
    </source>
</evidence>
<keyword evidence="2" id="KW-1185">Reference proteome</keyword>
<dbReference type="EMBL" id="LGRX02003672">
    <property type="protein sequence ID" value="KAK3281862.1"/>
    <property type="molecule type" value="Genomic_DNA"/>
</dbReference>
<proteinExistence type="predicted"/>